<organism evidence="1">
    <name type="scientific">Anguilla anguilla</name>
    <name type="common">European freshwater eel</name>
    <name type="synonym">Muraena anguilla</name>
    <dbReference type="NCBI Taxonomy" id="7936"/>
    <lineage>
        <taxon>Eukaryota</taxon>
        <taxon>Metazoa</taxon>
        <taxon>Chordata</taxon>
        <taxon>Craniata</taxon>
        <taxon>Vertebrata</taxon>
        <taxon>Euteleostomi</taxon>
        <taxon>Actinopterygii</taxon>
        <taxon>Neopterygii</taxon>
        <taxon>Teleostei</taxon>
        <taxon>Anguilliformes</taxon>
        <taxon>Anguillidae</taxon>
        <taxon>Anguilla</taxon>
    </lineage>
</organism>
<evidence type="ECO:0000313" key="1">
    <source>
        <dbReference type="EMBL" id="JAH55914.1"/>
    </source>
</evidence>
<protein>
    <submittedName>
        <fullName evidence="1">Uncharacterized protein</fullName>
    </submittedName>
</protein>
<proteinExistence type="predicted"/>
<dbReference type="AlphaFoldDB" id="A0A0E9TQB9"/>
<accession>A0A0E9TQB9</accession>
<reference evidence="1" key="2">
    <citation type="journal article" date="2015" name="Fish Shellfish Immunol.">
        <title>Early steps in the European eel (Anguilla anguilla)-Vibrio vulnificus interaction in the gills: Role of the RtxA13 toxin.</title>
        <authorList>
            <person name="Callol A."/>
            <person name="Pajuelo D."/>
            <person name="Ebbesson L."/>
            <person name="Teles M."/>
            <person name="MacKenzie S."/>
            <person name="Amaro C."/>
        </authorList>
    </citation>
    <scope>NUCLEOTIDE SEQUENCE</scope>
</reference>
<name>A0A0E9TQB9_ANGAN</name>
<reference evidence="1" key="1">
    <citation type="submission" date="2014-11" db="EMBL/GenBank/DDBJ databases">
        <authorList>
            <person name="Amaro Gonzalez C."/>
        </authorList>
    </citation>
    <scope>NUCLEOTIDE SEQUENCE</scope>
</reference>
<dbReference type="EMBL" id="GBXM01052663">
    <property type="protein sequence ID" value="JAH55914.1"/>
    <property type="molecule type" value="Transcribed_RNA"/>
</dbReference>
<sequence length="26" mass="2841">MVSWCCAGCNSDDIAVIVWYCIGGFQ</sequence>